<feature type="domain" description="Helicase ATP-binding" evidence="1">
    <location>
        <begin position="1213"/>
        <end position="1431"/>
    </location>
</feature>
<dbReference type="InterPro" id="IPR027417">
    <property type="entry name" value="P-loop_NTPase"/>
</dbReference>
<evidence type="ECO:0000259" key="2">
    <source>
        <dbReference type="PROSITE" id="PS51194"/>
    </source>
</evidence>
<keyword evidence="3" id="KW-0547">Nucleotide-binding</keyword>
<dbReference type="GO" id="GO:0004386">
    <property type="term" value="F:helicase activity"/>
    <property type="evidence" value="ECO:0007669"/>
    <property type="project" value="UniProtKB-KW"/>
</dbReference>
<dbReference type="Gene3D" id="3.40.50.150">
    <property type="entry name" value="Vaccinia Virus protein VP39"/>
    <property type="match status" value="1"/>
</dbReference>
<dbReference type="InterPro" id="IPR001650">
    <property type="entry name" value="Helicase_C-like"/>
</dbReference>
<accession>A0A951UAU5</accession>
<evidence type="ECO:0000313" key="3">
    <source>
        <dbReference type="EMBL" id="MBW4546420.1"/>
    </source>
</evidence>
<reference evidence="3" key="2">
    <citation type="journal article" date="2022" name="Microbiol. Resour. Announc.">
        <title>Metagenome Sequencing to Explore Phylogenomics of Terrestrial Cyanobacteria.</title>
        <authorList>
            <person name="Ward R.D."/>
            <person name="Stajich J.E."/>
            <person name="Johansen J.R."/>
            <person name="Huntemann M."/>
            <person name="Clum A."/>
            <person name="Foster B."/>
            <person name="Foster B."/>
            <person name="Roux S."/>
            <person name="Palaniappan K."/>
            <person name="Varghese N."/>
            <person name="Mukherjee S."/>
            <person name="Reddy T.B.K."/>
            <person name="Daum C."/>
            <person name="Copeland A."/>
            <person name="Chen I.A."/>
            <person name="Ivanova N.N."/>
            <person name="Kyrpides N.C."/>
            <person name="Shapiro N."/>
            <person name="Eloe-Fadrosh E.A."/>
            <person name="Pietrasiak N."/>
        </authorList>
    </citation>
    <scope>NUCLEOTIDE SEQUENCE</scope>
    <source>
        <strain evidence="3">CPER-KK1</strain>
    </source>
</reference>
<dbReference type="Pfam" id="PF04851">
    <property type="entry name" value="ResIII"/>
    <property type="match status" value="1"/>
</dbReference>
<dbReference type="GO" id="GO:0005524">
    <property type="term" value="F:ATP binding"/>
    <property type="evidence" value="ECO:0007669"/>
    <property type="project" value="InterPro"/>
</dbReference>
<dbReference type="InterPro" id="IPR029063">
    <property type="entry name" value="SAM-dependent_MTases_sf"/>
</dbReference>
<dbReference type="SMART" id="SM00487">
    <property type="entry name" value="DEXDc"/>
    <property type="match status" value="1"/>
</dbReference>
<dbReference type="SMART" id="SM00490">
    <property type="entry name" value="HELICc"/>
    <property type="match status" value="1"/>
</dbReference>
<reference evidence="3" key="1">
    <citation type="submission" date="2021-05" db="EMBL/GenBank/DDBJ databases">
        <authorList>
            <person name="Pietrasiak N."/>
            <person name="Ward R."/>
            <person name="Stajich J.E."/>
            <person name="Kurbessoian T."/>
        </authorList>
    </citation>
    <scope>NUCLEOTIDE SEQUENCE</scope>
    <source>
        <strain evidence="3">CPER-KK1</strain>
    </source>
</reference>
<keyword evidence="3" id="KW-0378">Hydrolase</keyword>
<sequence length="1916" mass="213510">MKDPLSITHPQIATQWHPTRNGELTPDRVVAGSHKKAWWICFSGSDHEWEAVIKSRTNGCGCPFCSGLKASVTNSLANLYPEIAKDWHPTKNGTLTPDQVVAGSEKKAWWICPNGSDHEWNASIRHRAVDGSGCPFCAGKKPSVTNSLASLYPEIAQQWHPTKNGTLTPDQVVAGSNKKAWWICSNNPEHEWEAIIGNRAKGVGCPYCANQKPSTTNSLAKLYPEISKQWHPAKNGTLTPAQVVAGSNKKAWWICPKGSDHEWEAKIGDRVKGNGCPFCRSLRPSITNSLAKLYPEIAKQWHPAKNGTLTPDQVVAGSEKKAWWICPKGSDHEWEAMIYSRASGTGCPFCAGQRVSVTNSLASLHPEIAAQWHPRKNGTLTPEQVTTGTSKKVWWKCPNGSDHEWEASIDKRTSGRGCPFCSGGRASVTNSLASLYPEIAKQWHPQRNGTFTPEQVTPGSGKKAWWKCSNGSDHEWEERITDRVHGKGCLFCNGLRPSITNSLASLYPEIAKQWHPKRNGVLTPEQVIVGSNQNAWWKCSNGSDHEWEARIADRVDGKGCPFCAGLKPSVTNSLASLYPEIAKQWHPTKNGNLTPDRVVAGSEKKAWWICPKQPDHQWKTLIVERVNGSGCPFCLVPNSLASLYPDIAQEWHPEKNEALTPQQVTVGSPQKAWWKCPKGSDHEWEASIANRVNGTGCPFCAGRQPSVTNSLASLYPEIAKQWHPKKNGSLTPDRVVAGSGKKAWWKCPNSPDHEWEAVIGSRVNGTGCPFCAGRYSSITNSLDSLYPDVAAQWHPTKNGTLTPDRVTAGSGKKVWWKCPKAPDHEWEASISNKVKGRGCPCCAGYKVSLTNSLASLYPDISKQWHPTKNGDLTPDRVVAGSNKKAWWKCPNGPDHEWEASIVNRTRLGNGCVFCAGYKTSVTNSLASLYPEVAKEWHPTKNGIRTPDQVVAGSPKKAWWRCSMDLSHEWEAAIISRTKIGAGCPACNQGWTMKAIRGFAASLINHLGTFTPAELYLLFQQNGMLQTQGKGKGFVKALSTGRFPAEEIEKFVNGEPSIVDKFLQDKQLTLEALETSGNNDIPEKGDVTSEDNLDDQIDETVEPSEEEYDLDLPVVQTREVLASLDHSVISSADEEAVEFLIASAKAKIWKHVFRDEAAAVAQAQNYTGDSYAEKVKSEFLDEYHRAKNLPIPTGYNFRINGKIAEPNLMQRLAAVQVRDKKRVGNWSGTGAGKTLSAVLASRVINAHLTVICCPNSVVDGWEKAILDIFPNSVVAKKTFTPDWKPNPPASSLKLRFPARKGEARLLSPLLGEVNVPAKEEEELLPSPRRRGAGGEVNHYLILNYEMFQQPNSANWVRTLINNQQIDFIVIDEIHYTKQRQAEDISKRKQLISALITAAAERKPDLHIIGMSATPVINNLQEGKSLVELITGVHHNELDIRPTLPNCMRLHQRLVSLGIRWKPEYNLSYEQLEIPVDCEEFLEDIRALGRNGTPLELEKILTRARLPIIRRHIKPKTLIYTHYIQGIDKLLRDALIEDGWNVGFYTGEVDSDSRANILEGFLNGNVDVLIGSSAIGTGVDGLQQVCNQLIINVLPWTHAEFEQLKGRIYRQGQRQDKVTLIIPLTYADVKGDRPLGGAEGNRWSWCDSKMQRLRFKKSIADAAVDGIVPEGHLRTPAQAYQDIMAWLERLETGQVEAIARPKIVIPLPDDDPADVQRRQHRYGDFSTLNRLWNQSRSDTTHQRLQANSEEWMQYHTLYQESRKSWAIIPYEEMIRWCQQRSGYTIGDFGCGEAKLAEAVSDRHTVYSFDHIAINNNVVACDMAHVPLNDEELDVAIFSLSLMGSNFTDYLREAHRTLKLDGQLHIIEATSRFKNLARFHTDLETLGFAVISIQQIAQFTHIRSMKIEAKARKGSELRF</sequence>
<dbReference type="InterPro" id="IPR025487">
    <property type="entry name" value="DUF4379"/>
</dbReference>
<dbReference type="SUPFAM" id="SSF53335">
    <property type="entry name" value="S-adenosyl-L-methionine-dependent methyltransferases"/>
    <property type="match status" value="1"/>
</dbReference>
<dbReference type="InterPro" id="IPR014001">
    <property type="entry name" value="Helicase_ATP-bd"/>
</dbReference>
<dbReference type="PROSITE" id="PS51192">
    <property type="entry name" value="HELICASE_ATP_BIND_1"/>
    <property type="match status" value="1"/>
</dbReference>
<dbReference type="GO" id="GO:0003677">
    <property type="term" value="F:DNA binding"/>
    <property type="evidence" value="ECO:0007669"/>
    <property type="project" value="InterPro"/>
</dbReference>
<comment type="caution">
    <text evidence="3">The sequence shown here is derived from an EMBL/GenBank/DDBJ whole genome shotgun (WGS) entry which is preliminary data.</text>
</comment>
<dbReference type="Pfam" id="PF00271">
    <property type="entry name" value="Helicase_C"/>
    <property type="match status" value="1"/>
</dbReference>
<dbReference type="Pfam" id="PF14311">
    <property type="entry name" value="DUF4379"/>
    <property type="match status" value="14"/>
</dbReference>
<dbReference type="PROSITE" id="PS51194">
    <property type="entry name" value="HELICASE_CTER"/>
    <property type="match status" value="1"/>
</dbReference>
<keyword evidence="3" id="KW-0347">Helicase</keyword>
<dbReference type="GO" id="GO:0016787">
    <property type="term" value="F:hydrolase activity"/>
    <property type="evidence" value="ECO:0007669"/>
    <property type="project" value="InterPro"/>
</dbReference>
<dbReference type="PANTHER" id="PTHR37317:SF1">
    <property type="entry name" value="ZINC-RIBBON DOMAIN-CONTAINING PROTEIN-RELATED"/>
    <property type="match status" value="1"/>
</dbReference>
<organism evidence="3 4">
    <name type="scientific">Symplocastrum torsivum CPER-KK1</name>
    <dbReference type="NCBI Taxonomy" id="450513"/>
    <lineage>
        <taxon>Bacteria</taxon>
        <taxon>Bacillati</taxon>
        <taxon>Cyanobacteriota</taxon>
        <taxon>Cyanophyceae</taxon>
        <taxon>Oscillatoriophycideae</taxon>
        <taxon>Oscillatoriales</taxon>
        <taxon>Microcoleaceae</taxon>
        <taxon>Symplocastrum</taxon>
    </lineage>
</organism>
<protein>
    <submittedName>
        <fullName evidence="3">DEAD/DEAH box helicase family protein</fullName>
    </submittedName>
</protein>
<evidence type="ECO:0000259" key="1">
    <source>
        <dbReference type="PROSITE" id="PS51192"/>
    </source>
</evidence>
<dbReference type="InterPro" id="IPR006935">
    <property type="entry name" value="Helicase/UvrB_N"/>
</dbReference>
<dbReference type="Gene3D" id="3.40.50.300">
    <property type="entry name" value="P-loop containing nucleotide triphosphate hydrolases"/>
    <property type="match status" value="2"/>
</dbReference>
<dbReference type="PANTHER" id="PTHR37317">
    <property type="entry name" value="BLR8090 PROTEIN"/>
    <property type="match status" value="1"/>
</dbReference>
<gene>
    <name evidence="3" type="ORF">KME25_18530</name>
</gene>
<keyword evidence="3" id="KW-0067">ATP-binding</keyword>
<dbReference type="GO" id="GO:0008168">
    <property type="term" value="F:methyltransferase activity"/>
    <property type="evidence" value="ECO:0007669"/>
    <property type="project" value="InterPro"/>
</dbReference>
<dbReference type="EMBL" id="JAHHIF010000025">
    <property type="protein sequence ID" value="MBW4546420.1"/>
    <property type="molecule type" value="Genomic_DNA"/>
</dbReference>
<evidence type="ECO:0000313" key="4">
    <source>
        <dbReference type="Proteomes" id="UP000753908"/>
    </source>
</evidence>
<feature type="domain" description="Helicase C-terminal" evidence="2">
    <location>
        <begin position="1494"/>
        <end position="1652"/>
    </location>
</feature>
<name>A0A951UAU5_9CYAN</name>
<dbReference type="Pfam" id="PF05148">
    <property type="entry name" value="Methyltransf_8"/>
    <property type="match status" value="1"/>
</dbReference>
<dbReference type="InterPro" id="IPR007823">
    <property type="entry name" value="RRP8"/>
</dbReference>
<dbReference type="Proteomes" id="UP000753908">
    <property type="component" value="Unassembled WGS sequence"/>
</dbReference>
<dbReference type="SUPFAM" id="SSF52540">
    <property type="entry name" value="P-loop containing nucleoside triphosphate hydrolases"/>
    <property type="match status" value="2"/>
</dbReference>
<proteinExistence type="predicted"/>